<feature type="compositionally biased region" description="Basic and acidic residues" evidence="1">
    <location>
        <begin position="187"/>
        <end position="206"/>
    </location>
</feature>
<comment type="caution">
    <text evidence="2">The sequence shown here is derived from an EMBL/GenBank/DDBJ whole genome shotgun (WGS) entry which is preliminary data.</text>
</comment>
<evidence type="ECO:0000313" key="2">
    <source>
        <dbReference type="EMBL" id="MRS65844.1"/>
    </source>
</evidence>
<feature type="region of interest" description="Disordered" evidence="1">
    <location>
        <begin position="1"/>
        <end position="30"/>
    </location>
</feature>
<name>A0A7K0EVJ2_9BACT</name>
<feature type="compositionally biased region" description="Basic and acidic residues" evidence="1">
    <location>
        <begin position="1"/>
        <end position="15"/>
    </location>
</feature>
<gene>
    <name evidence="2" type="ORF">GJJ30_31465</name>
</gene>
<dbReference type="Gene3D" id="2.40.160.20">
    <property type="match status" value="1"/>
</dbReference>
<dbReference type="EMBL" id="WJXZ01000021">
    <property type="protein sequence ID" value="MRS65844.1"/>
    <property type="molecule type" value="Genomic_DNA"/>
</dbReference>
<feature type="compositionally biased region" description="Polar residues" evidence="1">
    <location>
        <begin position="103"/>
        <end position="119"/>
    </location>
</feature>
<dbReference type="Proteomes" id="UP000441754">
    <property type="component" value="Unassembled WGS sequence"/>
</dbReference>
<dbReference type="RefSeq" id="WP_154179245.1">
    <property type="nucleotide sequence ID" value="NZ_WJXZ01000021.1"/>
</dbReference>
<dbReference type="OrthoDB" id="975478at2"/>
<feature type="region of interest" description="Disordered" evidence="1">
    <location>
        <begin position="81"/>
        <end position="240"/>
    </location>
</feature>
<keyword evidence="3" id="KW-1185">Reference proteome</keyword>
<protein>
    <submittedName>
        <fullName evidence="2">Outer membrane beta-barrel protein</fullName>
    </submittedName>
</protein>
<reference evidence="2 3" key="1">
    <citation type="journal article" date="2018" name="Antonie Van Leeuwenhoek">
        <title>Larkinella terrae sp. nov., isolated from soil on Jeju Island, South Korea.</title>
        <authorList>
            <person name="Ten L.N."/>
            <person name="Jeon J."/>
            <person name="Park S.J."/>
            <person name="Park S."/>
            <person name="Lee S.Y."/>
            <person name="Kim M.K."/>
            <person name="Jung H.Y."/>
        </authorList>
    </citation>
    <scope>NUCLEOTIDE SEQUENCE [LARGE SCALE GENOMIC DNA]</scope>
    <source>
        <strain evidence="2 3">KCTC 52001</strain>
    </source>
</reference>
<feature type="compositionally biased region" description="Polar residues" evidence="1">
    <location>
        <begin position="128"/>
        <end position="141"/>
    </location>
</feature>
<sequence>MSLSKEEQLNEEWRSIFENAEESPSEGLWDSISRRLDEEEAEPVIPLWPRAKPWVYSAAAAIITLLVGWWATQYIESTDTNRPVADKTVQSEQLAKTEKPSSLPANTSSNEKSTTGNTPETEEMLATTRRTGAGKNTSGTPTAPELERSETATTIDGIIKDQSALSGNRKPATTERRLARRSVKSLPKTDERLARLEPKPSDDQMAKRFPTRKQPLKKSTADRQLLVKSKTKREPLTGASPAVRVDETASQLADTRLAYEASFVKSKQPVSKNPAPISRIIWYRAPETALAAIEPQDKGRSKKEYWAALTATPMSFNPMAAVHSSLNQASVAYNSIQAASRLPSTTLLQNQAQISMAWQASSGVQFSKHWSVEAGIQYLNGRSQTQNNASVTNMFTNQTENVLVNAIRNSNTSLPLASSPAPANNQGVGSSLVADKNGLSNMSNLVVTPADQVVSNNFQYMQIPVQLGYHILPDRKISYSILGGLMANLFLKNTINGTLEVNPEDQIYRPMSMAGTAGLRVNYHPTHHWSGSLTGSYQQALQDGTESNAQLNVRPQAIGVGFGLNYHF</sequence>
<dbReference type="SUPFAM" id="SSF56925">
    <property type="entry name" value="OMPA-like"/>
    <property type="match status" value="1"/>
</dbReference>
<evidence type="ECO:0000313" key="3">
    <source>
        <dbReference type="Proteomes" id="UP000441754"/>
    </source>
</evidence>
<dbReference type="InterPro" id="IPR011250">
    <property type="entry name" value="OMP/PagP_B-barrel"/>
</dbReference>
<proteinExistence type="predicted"/>
<organism evidence="2 3">
    <name type="scientific">Larkinella terrae</name>
    <dbReference type="NCBI Taxonomy" id="2025311"/>
    <lineage>
        <taxon>Bacteria</taxon>
        <taxon>Pseudomonadati</taxon>
        <taxon>Bacteroidota</taxon>
        <taxon>Cytophagia</taxon>
        <taxon>Cytophagales</taxon>
        <taxon>Spirosomataceae</taxon>
        <taxon>Larkinella</taxon>
    </lineage>
</organism>
<dbReference type="AlphaFoldDB" id="A0A7K0EVJ2"/>
<evidence type="ECO:0000256" key="1">
    <source>
        <dbReference type="SAM" id="MobiDB-lite"/>
    </source>
</evidence>
<accession>A0A7K0EVJ2</accession>